<organism evidence="2 3">
    <name type="scientific">Riccia sorocarpa</name>
    <dbReference type="NCBI Taxonomy" id="122646"/>
    <lineage>
        <taxon>Eukaryota</taxon>
        <taxon>Viridiplantae</taxon>
        <taxon>Streptophyta</taxon>
        <taxon>Embryophyta</taxon>
        <taxon>Marchantiophyta</taxon>
        <taxon>Marchantiopsida</taxon>
        <taxon>Marchantiidae</taxon>
        <taxon>Marchantiales</taxon>
        <taxon>Ricciaceae</taxon>
        <taxon>Riccia</taxon>
    </lineage>
</organism>
<feature type="compositionally biased region" description="Polar residues" evidence="1">
    <location>
        <begin position="432"/>
        <end position="445"/>
    </location>
</feature>
<evidence type="ECO:0000256" key="1">
    <source>
        <dbReference type="SAM" id="MobiDB-lite"/>
    </source>
</evidence>
<dbReference type="AlphaFoldDB" id="A0ABD3GLE9"/>
<evidence type="ECO:0000313" key="2">
    <source>
        <dbReference type="EMBL" id="KAL3680040.1"/>
    </source>
</evidence>
<comment type="caution">
    <text evidence="2">The sequence shown here is derived from an EMBL/GenBank/DDBJ whole genome shotgun (WGS) entry which is preliminary data.</text>
</comment>
<proteinExistence type="predicted"/>
<sequence>MAGCMARCKQTARKVPIETVTVDISETTPVNFSPSSVPLSGKVTLRRLDPSDLALSRYTWGAGSSLTTDAMAAQQWPLPCDIKMEIELHNDPTASWVVDYFKRGRNPPEIILRVKGEEVAGKETKTKELGIVCFTRPVESGLEIWLEVLKNKQIKRTILPMASWEHDDLLPKGKGGVLDISDDIGSNDKYSEALSSLRFKLLSEKKSHSSIWGFLEQCHTYSVDLSQLGKVAQALIFKKHSDKKFDFADYMQRKGLKITLPSTDKDPLESGGAGTSTSGEGSKKLKGKADVPAKKLKVVGGVPPKKPATSTVRIGPKPATGTEQAQSQATGTEHAPKLKIGPTPVGSKQKTGTPVNREHTKKKLGTLGITPEANLISGTSADTTGKKPKSVKIIPPTQPQPSVPSTLPSKVGSSSRRMSSTANASDADIARNSPQQSVQPLTVNTDGHSGDGGSVVDSAKKNLQVVEYINESGDEDDTSTKTKKRKAVAVLEKKSGFQPERHVVETDQVAADVKMLDPKSKDQFKPELRQWFPLGDKLVYASISQLTDPDATVVTSLSGSRLLLMPRTSRM</sequence>
<dbReference type="Proteomes" id="UP001633002">
    <property type="component" value="Unassembled WGS sequence"/>
</dbReference>
<protein>
    <submittedName>
        <fullName evidence="2">Uncharacterized protein</fullName>
    </submittedName>
</protein>
<evidence type="ECO:0000313" key="3">
    <source>
        <dbReference type="Proteomes" id="UP001633002"/>
    </source>
</evidence>
<reference evidence="2 3" key="1">
    <citation type="submission" date="2024-09" db="EMBL/GenBank/DDBJ databases">
        <title>Chromosome-scale assembly of Riccia sorocarpa.</title>
        <authorList>
            <person name="Paukszto L."/>
        </authorList>
    </citation>
    <scope>NUCLEOTIDE SEQUENCE [LARGE SCALE GENOMIC DNA]</scope>
    <source>
        <strain evidence="2">LP-2024</strain>
        <tissue evidence="2">Aerial parts of the thallus</tissue>
    </source>
</reference>
<accession>A0ABD3GLE9</accession>
<feature type="compositionally biased region" description="Low complexity" evidence="1">
    <location>
        <begin position="403"/>
        <end position="420"/>
    </location>
</feature>
<feature type="compositionally biased region" description="Basic and acidic residues" evidence="1">
    <location>
        <begin position="281"/>
        <end position="293"/>
    </location>
</feature>
<gene>
    <name evidence="2" type="ORF">R1sor_022996</name>
</gene>
<keyword evidence="3" id="KW-1185">Reference proteome</keyword>
<feature type="region of interest" description="Disordered" evidence="1">
    <location>
        <begin position="260"/>
        <end position="457"/>
    </location>
</feature>
<name>A0ABD3GLE9_9MARC</name>
<dbReference type="EMBL" id="JBJQOH010000007">
    <property type="protein sequence ID" value="KAL3680040.1"/>
    <property type="molecule type" value="Genomic_DNA"/>
</dbReference>
<feature type="compositionally biased region" description="Polar residues" evidence="1">
    <location>
        <begin position="321"/>
        <end position="331"/>
    </location>
</feature>